<dbReference type="CDD" id="cd00267">
    <property type="entry name" value="ABC_ATPase"/>
    <property type="match status" value="1"/>
</dbReference>
<protein>
    <recommendedName>
        <fullName evidence="1">Endonuclease GajA/Old nuclease/RecF-like AAA domain-containing protein</fullName>
    </recommendedName>
</protein>
<dbReference type="PANTHER" id="PTHR43581">
    <property type="entry name" value="ATP/GTP PHOSPHATASE"/>
    <property type="match status" value="1"/>
</dbReference>
<dbReference type="InterPro" id="IPR041685">
    <property type="entry name" value="AAA_GajA/Old/RecF-like"/>
</dbReference>
<evidence type="ECO:0000313" key="2">
    <source>
        <dbReference type="EMBL" id="TNC44654.1"/>
    </source>
</evidence>
<feature type="domain" description="Endonuclease GajA/Old nuclease/RecF-like AAA" evidence="1">
    <location>
        <begin position="319"/>
        <end position="411"/>
    </location>
</feature>
<sequence length="657" mass="73039">MRLAKVRIERFQNFMDGQTINIEPDVTCLVGKNESGKTTVLKALHRLKPANGTGREFNLTTEYPRSRLARDRRQEDLNSFCPVIAWFHLEDSDRAALDEAGLNLPKTANLVLQIGRGYGNGRYVDLEVDFRELLADAATAADVHEDDLAQIEAMTATELADECKALAKQLKDAGEAARSKAIAALAKEVARLDEHSGRLEDDVMEAAWALVPAFFYFSDYDTLPGTCDLEVLAQKVSDEDALSPRDQTVLALLEYANEKPGDFLDEDFDSRKAELQAAGSDLSQKVFEYWKQNDDLTVVFDTDMPVVGTEVRHPGVEVEVRHRTLHILLRDDRHGGVETNFETRSAGFQWFFSFLAAFSKYQGSKEKVIVLLDEPGTKLHGEAQRDFLRYIHNELGSEQQVLYTTHSQHMIDPAKYEKMRAVHDRATRTNVNAGVAVTTVDLSADRDTVLPVEAALGYSVSQHLFFGSGHHLLVEGSADFVYMQRLSDYLIGEGKPGLDGQFAAIPVGGIDNFAPFIALMGRRFPLTALMDGAESTRQHQRAERAARAVGVDTDAIIVCGSIRDDLPATADIEDLFDPEDYLWLYNRAIGPLELADLASTPEPIIKRIHSARGVFDHALPAHELTRSADEFFAQVRPATLERFAALFAMLEATLHAD</sequence>
<evidence type="ECO:0000313" key="4">
    <source>
        <dbReference type="Proteomes" id="UP000306740"/>
    </source>
</evidence>
<dbReference type="OrthoDB" id="3322489at2"/>
<dbReference type="RefSeq" id="WP_139105151.1">
    <property type="nucleotide sequence ID" value="NZ_VDFR01000010.1"/>
</dbReference>
<evidence type="ECO:0000259" key="1">
    <source>
        <dbReference type="Pfam" id="PF13175"/>
    </source>
</evidence>
<dbReference type="Pfam" id="PF13175">
    <property type="entry name" value="AAA_15"/>
    <property type="match status" value="2"/>
</dbReference>
<dbReference type="InterPro" id="IPR027417">
    <property type="entry name" value="P-loop_NTPase"/>
</dbReference>
<dbReference type="EMBL" id="VDFR01000010">
    <property type="protein sequence ID" value="TNC51030.1"/>
    <property type="molecule type" value="Genomic_DNA"/>
</dbReference>
<dbReference type="InterPro" id="IPR051396">
    <property type="entry name" value="Bact_Antivir_Def_Nuclease"/>
</dbReference>
<dbReference type="AlphaFoldDB" id="A0A5C4N163"/>
<accession>A0A5C4N163</accession>
<gene>
    <name evidence="3" type="ORF">FHE65_02345</name>
    <name evidence="2" type="ORF">FHE65_16510</name>
</gene>
<comment type="caution">
    <text evidence="3">The sequence shown here is derived from an EMBL/GenBank/DDBJ whole genome shotgun (WGS) entry which is preliminary data.</text>
</comment>
<proteinExistence type="predicted"/>
<dbReference type="Gene3D" id="3.40.50.300">
    <property type="entry name" value="P-loop containing nucleotide triphosphate hydrolases"/>
    <property type="match status" value="1"/>
</dbReference>
<evidence type="ECO:0000313" key="3">
    <source>
        <dbReference type="EMBL" id="TNC51030.1"/>
    </source>
</evidence>
<name>A0A5C4N163_9ACTN</name>
<dbReference type="SUPFAM" id="SSF52540">
    <property type="entry name" value="P-loop containing nucleoside triphosphate hydrolases"/>
    <property type="match status" value="1"/>
</dbReference>
<feature type="domain" description="Endonuclease GajA/Old nuclease/RecF-like AAA" evidence="1">
    <location>
        <begin position="1"/>
        <end position="51"/>
    </location>
</feature>
<organism evidence="3 4">
    <name type="scientific">Mumia zhuanghuii</name>
    <dbReference type="NCBI Taxonomy" id="2585211"/>
    <lineage>
        <taxon>Bacteria</taxon>
        <taxon>Bacillati</taxon>
        <taxon>Actinomycetota</taxon>
        <taxon>Actinomycetes</taxon>
        <taxon>Propionibacteriales</taxon>
        <taxon>Nocardioidaceae</taxon>
        <taxon>Mumia</taxon>
    </lineage>
</organism>
<reference evidence="3 4" key="1">
    <citation type="submission" date="2019-05" db="EMBL/GenBank/DDBJ databases">
        <title>Mumia sp. nov., isolated from the intestinal contents of plateau pika (Ochotona curzoniae) in the Qinghai-Tibet plateau of China.</title>
        <authorList>
            <person name="Tian Z."/>
        </authorList>
    </citation>
    <scope>NUCLEOTIDE SEQUENCE [LARGE SCALE GENOMIC DNA]</scope>
    <source>
        <strain evidence="4">527</strain>
        <strain evidence="3">Z527</strain>
    </source>
</reference>
<dbReference type="Proteomes" id="UP000306740">
    <property type="component" value="Unassembled WGS sequence"/>
</dbReference>
<dbReference type="PANTHER" id="PTHR43581:SF4">
    <property type="entry name" value="ATP_GTP PHOSPHATASE"/>
    <property type="match status" value="1"/>
</dbReference>
<dbReference type="EMBL" id="VDFR01000072">
    <property type="protein sequence ID" value="TNC44654.1"/>
    <property type="molecule type" value="Genomic_DNA"/>
</dbReference>